<sequence length="62" mass="6788">MGYHSGHTLSFFSRIQMHSHQGQICIPACGKGYGGVRSVLPRAAEIVRVPGMEYVRGMILAQ</sequence>
<dbReference type="EMBL" id="FN430048">
    <property type="protein sequence ID" value="CAZ80876.1"/>
    <property type="molecule type" value="Genomic_DNA"/>
</dbReference>
<accession>D5G8N3</accession>
<reference evidence="1 2" key="1">
    <citation type="journal article" date="2010" name="Nature">
        <title>Perigord black truffle genome uncovers evolutionary origins and mechanisms of symbiosis.</title>
        <authorList>
            <person name="Martin F."/>
            <person name="Kohler A."/>
            <person name="Murat C."/>
            <person name="Balestrini R."/>
            <person name="Coutinho P.M."/>
            <person name="Jaillon O."/>
            <person name="Montanini B."/>
            <person name="Morin E."/>
            <person name="Noel B."/>
            <person name="Percudani R."/>
            <person name="Porcel B."/>
            <person name="Rubini A."/>
            <person name="Amicucci A."/>
            <person name="Amselem J."/>
            <person name="Anthouard V."/>
            <person name="Arcioni S."/>
            <person name="Artiguenave F."/>
            <person name="Aury J.M."/>
            <person name="Ballario P."/>
            <person name="Bolchi A."/>
            <person name="Brenna A."/>
            <person name="Brun A."/>
            <person name="Buee M."/>
            <person name="Cantarel B."/>
            <person name="Chevalier G."/>
            <person name="Couloux A."/>
            <person name="Da Silva C."/>
            <person name="Denoeud F."/>
            <person name="Duplessis S."/>
            <person name="Ghignone S."/>
            <person name="Hilselberger B."/>
            <person name="Iotti M."/>
            <person name="Marcais B."/>
            <person name="Mello A."/>
            <person name="Miranda M."/>
            <person name="Pacioni G."/>
            <person name="Quesneville H."/>
            <person name="Riccioni C."/>
            <person name="Ruotolo R."/>
            <person name="Splivallo R."/>
            <person name="Stocchi V."/>
            <person name="Tisserant E."/>
            <person name="Viscomi A.R."/>
            <person name="Zambonelli A."/>
            <person name="Zampieri E."/>
            <person name="Henrissat B."/>
            <person name="Lebrun M.H."/>
            <person name="Paolocci F."/>
            <person name="Bonfante P."/>
            <person name="Ottonello S."/>
            <person name="Wincker P."/>
        </authorList>
    </citation>
    <scope>NUCLEOTIDE SEQUENCE [LARGE SCALE GENOMIC DNA]</scope>
    <source>
        <strain evidence="1 2">Mel28</strain>
    </source>
</reference>
<dbReference type="Proteomes" id="UP000006911">
    <property type="component" value="Unassembled WGS sequence"/>
</dbReference>
<dbReference type="AlphaFoldDB" id="D5G8N3"/>
<name>D5G8N3_TUBMM</name>
<dbReference type="KEGG" id="tml:GSTUM_00003029001"/>
<evidence type="ECO:0000313" key="1">
    <source>
        <dbReference type="EMBL" id="CAZ80876.1"/>
    </source>
</evidence>
<dbReference type="HOGENOM" id="CLU_2905794_0_0_1"/>
<proteinExistence type="predicted"/>
<keyword evidence="2" id="KW-1185">Reference proteome</keyword>
<protein>
    <submittedName>
        <fullName evidence="1">(Perigord truffle) hypothetical protein</fullName>
    </submittedName>
</protein>
<dbReference type="InParanoid" id="D5G8N3"/>
<organism evidence="1 2">
    <name type="scientific">Tuber melanosporum (strain Mel28)</name>
    <name type="common">Perigord black truffle</name>
    <dbReference type="NCBI Taxonomy" id="656061"/>
    <lineage>
        <taxon>Eukaryota</taxon>
        <taxon>Fungi</taxon>
        <taxon>Dikarya</taxon>
        <taxon>Ascomycota</taxon>
        <taxon>Pezizomycotina</taxon>
        <taxon>Pezizomycetes</taxon>
        <taxon>Pezizales</taxon>
        <taxon>Tuberaceae</taxon>
        <taxon>Tuber</taxon>
    </lineage>
</organism>
<evidence type="ECO:0000313" key="2">
    <source>
        <dbReference type="Proteomes" id="UP000006911"/>
    </source>
</evidence>
<gene>
    <name evidence="1" type="ORF">GSTUM_00003029001</name>
</gene>